<evidence type="ECO:0000256" key="4">
    <source>
        <dbReference type="ARBA" id="ARBA00021008"/>
    </source>
</evidence>
<keyword evidence="7 10" id="KW-0472">Membrane</keyword>
<feature type="domain" description="NADH:quinone oxidoreductase/Mrp antiporter transmembrane" evidence="11">
    <location>
        <begin position="243"/>
        <end position="313"/>
    </location>
</feature>
<accession>A0A8F6D712</accession>
<evidence type="ECO:0000256" key="10">
    <source>
        <dbReference type="SAM" id="Phobius"/>
    </source>
</evidence>
<dbReference type="EMBL" id="MW924652">
    <property type="protein sequence ID" value="QXQ00334.1"/>
    <property type="molecule type" value="Genomic_DNA"/>
</dbReference>
<name>A0A8F6D712_9PEZI</name>
<evidence type="ECO:0000256" key="8">
    <source>
        <dbReference type="ARBA" id="ARBA00031028"/>
    </source>
</evidence>
<dbReference type="EC" id="7.1.1.2" evidence="3"/>
<evidence type="ECO:0000256" key="9">
    <source>
        <dbReference type="ARBA" id="ARBA00049551"/>
    </source>
</evidence>
<comment type="similarity">
    <text evidence="2">Belongs to the complex I subunit 2 family.</text>
</comment>
<keyword evidence="6 10" id="KW-1133">Transmembrane helix</keyword>
<proteinExistence type="inferred from homology"/>
<gene>
    <name evidence="13" type="primary">nad2</name>
</gene>
<feature type="transmembrane region" description="Helical" evidence="10">
    <location>
        <begin position="69"/>
        <end position="87"/>
    </location>
</feature>
<dbReference type="Gene3D" id="3.10.28.10">
    <property type="entry name" value="Homing endonucleases"/>
    <property type="match status" value="1"/>
</dbReference>
<evidence type="ECO:0000256" key="1">
    <source>
        <dbReference type="ARBA" id="ARBA00004141"/>
    </source>
</evidence>
<geneLocation type="mitochondrion" evidence="13"/>
<dbReference type="AlphaFoldDB" id="A0A8F6D712"/>
<keyword evidence="13" id="KW-0496">Mitochondrion</keyword>
<dbReference type="GO" id="GO:0004519">
    <property type="term" value="F:endonuclease activity"/>
    <property type="evidence" value="ECO:0007669"/>
    <property type="project" value="InterPro"/>
</dbReference>
<protein>
    <recommendedName>
        <fullName evidence="4">NADH-ubiquinone oxidoreductase chain 2</fullName>
        <ecNumber evidence="3">7.1.1.2</ecNumber>
    </recommendedName>
    <alternativeName>
        <fullName evidence="8">NADH dehydrogenase subunit 2</fullName>
    </alternativeName>
</protein>
<dbReference type="PANTHER" id="PTHR22773">
    <property type="entry name" value="NADH DEHYDROGENASE"/>
    <property type="match status" value="1"/>
</dbReference>
<evidence type="ECO:0000256" key="5">
    <source>
        <dbReference type="ARBA" id="ARBA00022692"/>
    </source>
</evidence>
<dbReference type="GO" id="GO:0008137">
    <property type="term" value="F:NADH dehydrogenase (ubiquinone) activity"/>
    <property type="evidence" value="ECO:0007669"/>
    <property type="project" value="UniProtKB-EC"/>
</dbReference>
<evidence type="ECO:0000256" key="6">
    <source>
        <dbReference type="ARBA" id="ARBA00022989"/>
    </source>
</evidence>
<evidence type="ECO:0000259" key="11">
    <source>
        <dbReference type="Pfam" id="PF00361"/>
    </source>
</evidence>
<dbReference type="InterPro" id="IPR004860">
    <property type="entry name" value="LAGLIDADG_dom"/>
</dbReference>
<keyword evidence="5 10" id="KW-0812">Transmembrane</keyword>
<dbReference type="InterPro" id="IPR027434">
    <property type="entry name" value="Homing_endonucl"/>
</dbReference>
<sequence>MLFISSTLLLLVNAVTLRRERSILFNRVAVLILLYSGIICYDSLNITSLDTGIGIYGGLFHSTSITHSFDLFICIIGAIVLQLTAYYPRRLQEPMGATGKKKSFFLTNYASSSLEKYKNNMGEQSGVRKFSTSVKTSGLPLNPNFISGFTDGDGSFSVAITKCANRLGWTVSPIFTIAGLDKIVNIKKGMNQLRQMSSMATAAVQPELNTLKKERETLGWALIPEYPLVILFILIGAIFLMSSSDLVSMFLAIELQSYGLYIFATLYRNSELATSAGLTYFLLGGLSSCFILLGSCLLYLNFGITNLDGLYVLSSLSEVTVQFRMLGFYY</sequence>
<organism evidence="13">
    <name type="scientific">Tuber brumale</name>
    <name type="common">winter truffle</name>
    <dbReference type="NCBI Taxonomy" id="60458"/>
    <lineage>
        <taxon>Eukaryota</taxon>
        <taxon>Fungi</taxon>
        <taxon>Dikarya</taxon>
        <taxon>Ascomycota</taxon>
        <taxon>Pezizomycotina</taxon>
        <taxon>Pezizomycetes</taxon>
        <taxon>Pezizales</taxon>
        <taxon>Tuberaceae</taxon>
        <taxon>Tuber</taxon>
    </lineage>
</organism>
<evidence type="ECO:0000256" key="7">
    <source>
        <dbReference type="ARBA" id="ARBA00023136"/>
    </source>
</evidence>
<feature type="transmembrane region" description="Helical" evidence="10">
    <location>
        <begin position="278"/>
        <end position="300"/>
    </location>
</feature>
<dbReference type="GO" id="GO:0016020">
    <property type="term" value="C:membrane"/>
    <property type="evidence" value="ECO:0007669"/>
    <property type="project" value="UniProtKB-SubCell"/>
</dbReference>
<feature type="domain" description="Homing endonuclease LAGLIDADG" evidence="12">
    <location>
        <begin position="146"/>
        <end position="180"/>
    </location>
</feature>
<evidence type="ECO:0000256" key="3">
    <source>
        <dbReference type="ARBA" id="ARBA00012944"/>
    </source>
</evidence>
<dbReference type="Pfam" id="PF00961">
    <property type="entry name" value="LAGLIDADG_1"/>
    <property type="match status" value="1"/>
</dbReference>
<evidence type="ECO:0000256" key="2">
    <source>
        <dbReference type="ARBA" id="ARBA00007012"/>
    </source>
</evidence>
<comment type="subcellular location">
    <subcellularLocation>
        <location evidence="1">Membrane</location>
        <topology evidence="1">Multi-pass membrane protein</topology>
    </subcellularLocation>
</comment>
<feature type="transmembrane region" description="Helical" evidence="10">
    <location>
        <begin position="218"/>
        <end position="240"/>
    </location>
</feature>
<evidence type="ECO:0000313" key="13">
    <source>
        <dbReference type="EMBL" id="QXQ00334.1"/>
    </source>
</evidence>
<comment type="catalytic activity">
    <reaction evidence="9">
        <text>a ubiquinone + NADH + 5 H(+)(in) = a ubiquinol + NAD(+) + 4 H(+)(out)</text>
        <dbReference type="Rhea" id="RHEA:29091"/>
        <dbReference type="Rhea" id="RHEA-COMP:9565"/>
        <dbReference type="Rhea" id="RHEA-COMP:9566"/>
        <dbReference type="ChEBI" id="CHEBI:15378"/>
        <dbReference type="ChEBI" id="CHEBI:16389"/>
        <dbReference type="ChEBI" id="CHEBI:17976"/>
        <dbReference type="ChEBI" id="CHEBI:57540"/>
        <dbReference type="ChEBI" id="CHEBI:57945"/>
        <dbReference type="EC" id="7.1.1.2"/>
    </reaction>
</comment>
<evidence type="ECO:0000259" key="12">
    <source>
        <dbReference type="Pfam" id="PF00961"/>
    </source>
</evidence>
<feature type="transmembrane region" description="Helical" evidence="10">
    <location>
        <begin position="246"/>
        <end position="266"/>
    </location>
</feature>
<dbReference type="Pfam" id="PF00361">
    <property type="entry name" value="Proton_antipo_M"/>
    <property type="match status" value="1"/>
</dbReference>
<reference evidence="13" key="1">
    <citation type="submission" date="2021-03" db="EMBL/GenBank/DDBJ databases">
        <authorList>
            <person name="Song W.W."/>
            <person name="Shi C.C."/>
            <person name="Liu X.X."/>
        </authorList>
    </citation>
    <scope>NUCLEOTIDE SEQUENCE</scope>
</reference>
<dbReference type="SUPFAM" id="SSF55608">
    <property type="entry name" value="Homing endonucleases"/>
    <property type="match status" value="1"/>
</dbReference>
<dbReference type="InterPro" id="IPR001750">
    <property type="entry name" value="ND/Mrp_TM"/>
</dbReference>